<reference evidence="1" key="1">
    <citation type="submission" date="2022-08" db="UniProtKB">
        <authorList>
            <consortium name="EnsemblMetazoa"/>
        </authorList>
    </citation>
    <scope>IDENTIFICATION</scope>
    <source>
        <strain evidence="1">05x7-T-G4-1.051#20</strain>
    </source>
</reference>
<dbReference type="EnsemblMetazoa" id="G34048.1">
    <property type="protein sequence ID" value="G34048.1:cds"/>
    <property type="gene ID" value="G34048"/>
</dbReference>
<dbReference type="AlphaFoldDB" id="A0A8W8MN07"/>
<sequence>MDTQTFPIPLHNVDILKSELYGQLLPLTSHFIKQGYVSESMDEGVFAVHTLEIKSLIECALRCGMNLLCNAVDFCFLDGLYTCRFRYGHANLSNTITQCEAYENTASKDCPDGLFLRAQGICKISMLDVYILCKEEVRSNF</sequence>
<evidence type="ECO:0008006" key="3">
    <source>
        <dbReference type="Google" id="ProtNLM"/>
    </source>
</evidence>
<organism evidence="1 2">
    <name type="scientific">Magallana gigas</name>
    <name type="common">Pacific oyster</name>
    <name type="synonym">Crassostrea gigas</name>
    <dbReference type="NCBI Taxonomy" id="29159"/>
    <lineage>
        <taxon>Eukaryota</taxon>
        <taxon>Metazoa</taxon>
        <taxon>Spiralia</taxon>
        <taxon>Lophotrochozoa</taxon>
        <taxon>Mollusca</taxon>
        <taxon>Bivalvia</taxon>
        <taxon>Autobranchia</taxon>
        <taxon>Pteriomorphia</taxon>
        <taxon>Ostreida</taxon>
        <taxon>Ostreoidea</taxon>
        <taxon>Ostreidae</taxon>
        <taxon>Magallana</taxon>
    </lineage>
</organism>
<evidence type="ECO:0000313" key="1">
    <source>
        <dbReference type="EnsemblMetazoa" id="G34048.1:cds"/>
    </source>
</evidence>
<accession>A0A8W8MN07</accession>
<proteinExistence type="predicted"/>
<protein>
    <recommendedName>
        <fullName evidence="3">Apple domain-containing protein</fullName>
    </recommendedName>
</protein>
<name>A0A8W8MN07_MAGGI</name>
<evidence type="ECO:0000313" key="2">
    <source>
        <dbReference type="Proteomes" id="UP000005408"/>
    </source>
</evidence>
<keyword evidence="2" id="KW-1185">Reference proteome</keyword>
<dbReference type="Proteomes" id="UP000005408">
    <property type="component" value="Unassembled WGS sequence"/>
</dbReference>